<evidence type="ECO:0000256" key="3">
    <source>
        <dbReference type="ARBA" id="ARBA00022679"/>
    </source>
</evidence>
<dbReference type="Proteomes" id="UP000317093">
    <property type="component" value="Chromosome"/>
</dbReference>
<keyword evidence="5" id="KW-0946">Virion</keyword>
<comment type="similarity">
    <text evidence="1">Belongs to the glycosyltransferase group 1 family. Glycosyltransferase 4 subfamily.</text>
</comment>
<evidence type="ECO:0000313" key="6">
    <source>
        <dbReference type="Proteomes" id="UP000317093"/>
    </source>
</evidence>
<gene>
    <name evidence="5" type="primary">cotSA_2</name>
    <name evidence="5" type="ORF">Pan216_52350</name>
</gene>
<name>A0A518BBH7_9BACT</name>
<evidence type="ECO:0000259" key="4">
    <source>
        <dbReference type="Pfam" id="PF00534"/>
    </source>
</evidence>
<dbReference type="RefSeq" id="WP_145262490.1">
    <property type="nucleotide sequence ID" value="NZ_CP036279.1"/>
</dbReference>
<dbReference type="AlphaFoldDB" id="A0A518BBH7"/>
<dbReference type="OrthoDB" id="9802525at2"/>
<protein>
    <submittedName>
        <fullName evidence="5">Spore coat protein SA</fullName>
        <ecNumber evidence="5">2.4.-.-</ecNumber>
    </submittedName>
</protein>
<evidence type="ECO:0000256" key="1">
    <source>
        <dbReference type="ARBA" id="ARBA00009481"/>
    </source>
</evidence>
<evidence type="ECO:0000313" key="5">
    <source>
        <dbReference type="EMBL" id="QDU64345.1"/>
    </source>
</evidence>
<evidence type="ECO:0000256" key="2">
    <source>
        <dbReference type="ARBA" id="ARBA00022676"/>
    </source>
</evidence>
<dbReference type="Pfam" id="PF00534">
    <property type="entry name" value="Glycos_transf_1"/>
    <property type="match status" value="1"/>
</dbReference>
<keyword evidence="2 5" id="KW-0328">Glycosyltransferase</keyword>
<dbReference type="EC" id="2.4.-.-" evidence="5"/>
<keyword evidence="3 5" id="KW-0808">Transferase</keyword>
<keyword evidence="5" id="KW-0167">Capsid protein</keyword>
<dbReference type="PANTHER" id="PTHR12526">
    <property type="entry name" value="GLYCOSYLTRANSFERASE"/>
    <property type="match status" value="1"/>
</dbReference>
<dbReference type="EMBL" id="CP036279">
    <property type="protein sequence ID" value="QDU64345.1"/>
    <property type="molecule type" value="Genomic_DNA"/>
</dbReference>
<organism evidence="5 6">
    <name type="scientific">Kolteria novifilia</name>
    <dbReference type="NCBI Taxonomy" id="2527975"/>
    <lineage>
        <taxon>Bacteria</taxon>
        <taxon>Pseudomonadati</taxon>
        <taxon>Planctomycetota</taxon>
        <taxon>Planctomycetia</taxon>
        <taxon>Kolteriales</taxon>
        <taxon>Kolteriaceae</taxon>
        <taxon>Kolteria</taxon>
    </lineage>
</organism>
<proteinExistence type="inferred from homology"/>
<dbReference type="GO" id="GO:0016757">
    <property type="term" value="F:glycosyltransferase activity"/>
    <property type="evidence" value="ECO:0007669"/>
    <property type="project" value="UniProtKB-KW"/>
</dbReference>
<dbReference type="Gene3D" id="3.40.50.2000">
    <property type="entry name" value="Glycogen Phosphorylase B"/>
    <property type="match status" value="2"/>
</dbReference>
<sequence length="464" mass="51846">MSQSRETIAYLTAGAANMFCGSCLRDNALAGAIQRLGRDIVLIPTYTPLRTDEDNNSQEQVYFGGINVYLQEKIPFFRYLPQAFDRWLDRPGLIRWLASFGIRTNPEKLGKLTVSMLRGEQGNLRKEVDRLAHFLQETIRPSLINLSNILIGGCIPELKRRLGCPVLVTLQGDDLFLEGLPEPYFSQALEAIARLGDHIDGYIVFSNYYADYMATLLGVPRERFHIASMGINLIDFHHEHQPSADGATTEPPAIGYLARICPAKGFHLLVDAFLELRKRPGMEQLVLRAAGWLGKDDEKFFEEQLEKIRRAGAEGNFVHHGSVDRQGKVEFLKRIDVLSVPTTYREPKGIYVLEALASGVPVITPDHGAFPELLSATGGGRLHRPNDTEHLAEMLEEMLTDHPGRDELARLGKESVHRSFSAEMMAADTLAIYDLYLKRPSDQETREKLESGVASSVVTANEAT</sequence>
<keyword evidence="6" id="KW-1185">Reference proteome</keyword>
<accession>A0A518BBH7</accession>
<dbReference type="KEGG" id="knv:Pan216_52350"/>
<dbReference type="PANTHER" id="PTHR12526:SF640">
    <property type="entry name" value="COLANIC ACID BIOSYNTHESIS GLYCOSYLTRANSFERASE WCAL-RELATED"/>
    <property type="match status" value="1"/>
</dbReference>
<dbReference type="CDD" id="cd03801">
    <property type="entry name" value="GT4_PimA-like"/>
    <property type="match status" value="1"/>
</dbReference>
<dbReference type="InterPro" id="IPR001296">
    <property type="entry name" value="Glyco_trans_1"/>
</dbReference>
<dbReference type="SUPFAM" id="SSF53756">
    <property type="entry name" value="UDP-Glycosyltransferase/glycogen phosphorylase"/>
    <property type="match status" value="1"/>
</dbReference>
<reference evidence="5 6" key="1">
    <citation type="submission" date="2019-02" db="EMBL/GenBank/DDBJ databases">
        <title>Deep-cultivation of Planctomycetes and their phenomic and genomic characterization uncovers novel biology.</title>
        <authorList>
            <person name="Wiegand S."/>
            <person name="Jogler M."/>
            <person name="Boedeker C."/>
            <person name="Pinto D."/>
            <person name="Vollmers J."/>
            <person name="Rivas-Marin E."/>
            <person name="Kohn T."/>
            <person name="Peeters S.H."/>
            <person name="Heuer A."/>
            <person name="Rast P."/>
            <person name="Oberbeckmann S."/>
            <person name="Bunk B."/>
            <person name="Jeske O."/>
            <person name="Meyerdierks A."/>
            <person name="Storesund J.E."/>
            <person name="Kallscheuer N."/>
            <person name="Luecker S."/>
            <person name="Lage O.M."/>
            <person name="Pohl T."/>
            <person name="Merkel B.J."/>
            <person name="Hornburger P."/>
            <person name="Mueller R.-W."/>
            <person name="Bruemmer F."/>
            <person name="Labrenz M."/>
            <person name="Spormann A.M."/>
            <person name="Op den Camp H."/>
            <person name="Overmann J."/>
            <person name="Amann R."/>
            <person name="Jetten M.S.M."/>
            <person name="Mascher T."/>
            <person name="Medema M.H."/>
            <person name="Devos D.P."/>
            <person name="Kaster A.-K."/>
            <person name="Ovreas L."/>
            <person name="Rohde M."/>
            <person name="Galperin M.Y."/>
            <person name="Jogler C."/>
        </authorList>
    </citation>
    <scope>NUCLEOTIDE SEQUENCE [LARGE SCALE GENOMIC DNA]</scope>
    <source>
        <strain evidence="5 6">Pan216</strain>
    </source>
</reference>
<feature type="domain" description="Glycosyl transferase family 1" evidence="4">
    <location>
        <begin position="246"/>
        <end position="412"/>
    </location>
</feature>